<evidence type="ECO:0000259" key="7">
    <source>
        <dbReference type="SMART" id="SM00842"/>
    </source>
</evidence>
<dbReference type="GO" id="GO:0043093">
    <property type="term" value="P:FtsZ-dependent cytokinesis"/>
    <property type="evidence" value="ECO:0007669"/>
    <property type="project" value="UniProtKB-UniRule"/>
</dbReference>
<evidence type="ECO:0000313" key="9">
    <source>
        <dbReference type="Proteomes" id="UP000266091"/>
    </source>
</evidence>
<dbReference type="GO" id="GO:0032153">
    <property type="term" value="C:cell division site"/>
    <property type="evidence" value="ECO:0007669"/>
    <property type="project" value="UniProtKB-UniRule"/>
</dbReference>
<dbReference type="PANTHER" id="PTHR32432:SF4">
    <property type="entry name" value="CELL DIVISION PROTEIN FTSA"/>
    <property type="match status" value="1"/>
</dbReference>
<dbReference type="InterPro" id="IPR003494">
    <property type="entry name" value="SHS2_FtsA"/>
</dbReference>
<dbReference type="Pfam" id="PF02491">
    <property type="entry name" value="SHS2_FTSA"/>
    <property type="match status" value="1"/>
</dbReference>
<keyword evidence="9" id="KW-1185">Reference proteome</keyword>
<dbReference type="NCBIfam" id="TIGR01174">
    <property type="entry name" value="ftsA"/>
    <property type="match status" value="1"/>
</dbReference>
<dbReference type="Gene3D" id="3.30.420.40">
    <property type="match status" value="1"/>
</dbReference>
<feature type="domain" description="SHS2" evidence="7">
    <location>
        <begin position="5"/>
        <end position="191"/>
    </location>
</feature>
<dbReference type="InterPro" id="IPR050696">
    <property type="entry name" value="FtsA/MreB"/>
</dbReference>
<reference evidence="8 9" key="1">
    <citation type="journal article" date="2018" name="Int. J. Syst. Evol. Microbiol.">
        <title>Mesosutterella multiformis gen. nov., sp. nov., a member of the family Sutterellaceae and Sutterella megalosphaeroides sp. nov., isolated from human faeces.</title>
        <authorList>
            <person name="Sakamoto M."/>
            <person name="Ikeyama N."/>
            <person name="Kunihiro T."/>
            <person name="Iino T."/>
            <person name="Yuki M."/>
            <person name="Ohkuma M."/>
        </authorList>
    </citation>
    <scope>NUCLEOTIDE SEQUENCE [LARGE SCALE GENOMIC DNA]</scope>
    <source>
        <strain evidence="8 9">4NBBH2</strain>
    </source>
</reference>
<dbReference type="Proteomes" id="UP000266091">
    <property type="component" value="Unassembled WGS sequence"/>
</dbReference>
<name>A0A388S9X4_9BURK</name>
<keyword evidence="4 5" id="KW-0131">Cell cycle</keyword>
<evidence type="ECO:0000256" key="2">
    <source>
        <dbReference type="ARBA" id="ARBA00022618"/>
    </source>
</evidence>
<keyword evidence="1 5" id="KW-1003">Cell membrane</keyword>
<sequence length="413" mass="43987">MDNNMVALDVGSSKVAVIVAEPGSDGVVKICGLGSAPSAGIRNGVVIDINAAVGSIRAAFDEAERTSGLHISEVYTACEDPRLRFFNNTGATPVRGTEIGQEELDAATEHAGAVALQGDAKVLKMQVLGYSVDGEAGILNPVGMSGKRLEATAHLACGLPTTATNLFRCVRRSGVEVKHWQIPVWAAADAVLTESEKELGVCLIDIGAGTVDVTVYSGNKPWYTDIIPVGGLAVTHDIAALFQLNEEEAERIKLKYGSADPTKFTGADVVDLSDIRRNTRPGDAIEVIAQEKLAEVVQARLEEILSFVKERLQSSKFDQMIPAGIVLTGGVTQTEGFLKLAEDVFEHNCRIGAPDIVASLGGAGNSPAWSVVAGLLKEAAHIEQKGRHSEEKGQKRLRKGFFSTIKHWFIGNY</sequence>
<dbReference type="PIRSF" id="PIRSF003101">
    <property type="entry name" value="FtsA"/>
    <property type="match status" value="1"/>
</dbReference>
<comment type="caution">
    <text evidence="8">The sequence shown here is derived from an EMBL/GenBank/DDBJ whole genome shotgun (WGS) entry which is preliminary data.</text>
</comment>
<evidence type="ECO:0000256" key="3">
    <source>
        <dbReference type="ARBA" id="ARBA00023136"/>
    </source>
</evidence>
<evidence type="ECO:0000256" key="6">
    <source>
        <dbReference type="PIRNR" id="PIRNR003101"/>
    </source>
</evidence>
<dbReference type="PANTHER" id="PTHR32432">
    <property type="entry name" value="CELL DIVISION PROTEIN FTSA-RELATED"/>
    <property type="match status" value="1"/>
</dbReference>
<dbReference type="InterPro" id="IPR043129">
    <property type="entry name" value="ATPase_NBD"/>
</dbReference>
<comment type="subcellular location">
    <subcellularLocation>
        <location evidence="5">Cell membrane</location>
        <topology evidence="5">Peripheral membrane protein</topology>
        <orientation evidence="5">Cytoplasmic side</orientation>
    </subcellularLocation>
    <text evidence="5">Localizes to the Z ring in an FtsZ-dependent manner. Targeted to the membrane through a conserved C-terminal amphipathic helix.</text>
</comment>
<dbReference type="EMBL" id="BGZJ01000001">
    <property type="protein sequence ID" value="GBO93072.1"/>
    <property type="molecule type" value="Genomic_DNA"/>
</dbReference>
<evidence type="ECO:0000256" key="4">
    <source>
        <dbReference type="ARBA" id="ARBA00023306"/>
    </source>
</evidence>
<evidence type="ECO:0000256" key="1">
    <source>
        <dbReference type="ARBA" id="ARBA00022475"/>
    </source>
</evidence>
<protein>
    <recommendedName>
        <fullName evidence="5 6">Cell division protein FtsA</fullName>
    </recommendedName>
</protein>
<dbReference type="GO" id="GO:0009898">
    <property type="term" value="C:cytoplasmic side of plasma membrane"/>
    <property type="evidence" value="ECO:0007669"/>
    <property type="project" value="UniProtKB-UniRule"/>
</dbReference>
<comment type="subunit">
    <text evidence="5">Self-interacts. Interacts with FtsZ.</text>
</comment>
<dbReference type="CDD" id="cd24048">
    <property type="entry name" value="ASKHA_NBD_FtsA"/>
    <property type="match status" value="1"/>
</dbReference>
<keyword evidence="2 5" id="KW-0132">Cell division</keyword>
<gene>
    <name evidence="5 8" type="primary">ftsA</name>
    <name evidence="8" type="ORF">MESMUL_04260</name>
</gene>
<dbReference type="OrthoDB" id="9810567at2"/>
<dbReference type="SUPFAM" id="SSF53067">
    <property type="entry name" value="Actin-like ATPase domain"/>
    <property type="match status" value="2"/>
</dbReference>
<evidence type="ECO:0000256" key="5">
    <source>
        <dbReference type="HAMAP-Rule" id="MF_02033"/>
    </source>
</evidence>
<accession>A0A388S9X4</accession>
<comment type="similarity">
    <text evidence="5 6">Belongs to the FtsA/MreB family.</text>
</comment>
<dbReference type="HAMAP" id="MF_02033">
    <property type="entry name" value="FtsA"/>
    <property type="match status" value="1"/>
</dbReference>
<proteinExistence type="inferred from homology"/>
<keyword evidence="3 5" id="KW-0472">Membrane</keyword>
<comment type="function">
    <text evidence="5 6">Cell division protein that is involved in the assembly of the Z ring. May serve as a membrane anchor for the Z ring.</text>
</comment>
<organism evidence="8 9">
    <name type="scientific">Mesosutterella multiformis</name>
    <dbReference type="NCBI Taxonomy" id="2259133"/>
    <lineage>
        <taxon>Bacteria</taxon>
        <taxon>Pseudomonadati</taxon>
        <taxon>Pseudomonadota</taxon>
        <taxon>Betaproteobacteria</taxon>
        <taxon>Burkholderiales</taxon>
        <taxon>Sutterellaceae</taxon>
        <taxon>Mesosutterella</taxon>
    </lineage>
</organism>
<dbReference type="SMART" id="SM00842">
    <property type="entry name" value="FtsA"/>
    <property type="match status" value="1"/>
</dbReference>
<dbReference type="InterPro" id="IPR020823">
    <property type="entry name" value="Cell_div_FtsA"/>
</dbReference>
<dbReference type="AlphaFoldDB" id="A0A388S9X4"/>
<dbReference type="Gene3D" id="3.30.1490.110">
    <property type="match status" value="1"/>
</dbReference>
<dbReference type="Pfam" id="PF14450">
    <property type="entry name" value="FtsA"/>
    <property type="match status" value="1"/>
</dbReference>
<evidence type="ECO:0000313" key="8">
    <source>
        <dbReference type="EMBL" id="GBO93072.1"/>
    </source>
</evidence>